<evidence type="ECO:0000313" key="2">
    <source>
        <dbReference type="Proteomes" id="UP001364695"/>
    </source>
</evidence>
<name>A0ACC6P0T6_9BURK</name>
<sequence>MPIEQLFSILRNHRNFEASWSQVLNILEEHTGRSLWQSLAQVPFDANILRMHQWLELQLADIAAPTGVYLGLDTLNMDQGQGKNIDIGWTTCDTRLNQSDWIYGQLTHGESVFLDGLYQLHQIYSLAQWQSVYPIADYMLFLGYSGLIVLEAIAQAQSPYSRLYTWGFHDGDMFLLARSHSGQTDIICQ</sequence>
<reference evidence="1" key="1">
    <citation type="submission" date="2023-10" db="EMBL/GenBank/DDBJ databases">
        <title>Amphibacter perezi, gen. nov., sp. nov. a novel taxa of the family Comamonadaceae, class Betaproteobacteria isolated from the skin microbiota of Pelophylax perezi from different populations.</title>
        <authorList>
            <person name="Costa S."/>
            <person name="Proenca D.N."/>
            <person name="Lopes I."/>
            <person name="Morais P.V."/>
        </authorList>
    </citation>
    <scope>NUCLEOTIDE SEQUENCE</scope>
    <source>
        <strain evidence="1">SL12-8</strain>
    </source>
</reference>
<dbReference type="EMBL" id="JAWDIE010000006">
    <property type="protein sequence ID" value="MEJ7137805.1"/>
    <property type="molecule type" value="Genomic_DNA"/>
</dbReference>
<gene>
    <name evidence="1" type="ORF">RV045_05075</name>
</gene>
<dbReference type="Proteomes" id="UP001364695">
    <property type="component" value="Unassembled WGS sequence"/>
</dbReference>
<accession>A0ACC6P0T6</accession>
<protein>
    <submittedName>
        <fullName evidence="1">Uncharacterized protein</fullName>
    </submittedName>
</protein>
<comment type="caution">
    <text evidence="1">The sequence shown here is derived from an EMBL/GenBank/DDBJ whole genome shotgun (WGS) entry which is preliminary data.</text>
</comment>
<organism evidence="1 2">
    <name type="scientific">Amphibiibacter pelophylacis</name>
    <dbReference type="NCBI Taxonomy" id="1799477"/>
    <lineage>
        <taxon>Bacteria</taxon>
        <taxon>Pseudomonadati</taxon>
        <taxon>Pseudomonadota</taxon>
        <taxon>Betaproteobacteria</taxon>
        <taxon>Burkholderiales</taxon>
        <taxon>Sphaerotilaceae</taxon>
        <taxon>Amphibiibacter</taxon>
    </lineage>
</organism>
<keyword evidence="2" id="KW-1185">Reference proteome</keyword>
<proteinExistence type="predicted"/>
<evidence type="ECO:0000313" key="1">
    <source>
        <dbReference type="EMBL" id="MEJ7137805.1"/>
    </source>
</evidence>